<dbReference type="AlphaFoldDB" id="A0A9D1E2L6"/>
<reference evidence="2" key="1">
    <citation type="submission" date="2020-10" db="EMBL/GenBank/DDBJ databases">
        <authorList>
            <person name="Gilroy R."/>
        </authorList>
    </citation>
    <scope>NUCLEOTIDE SEQUENCE</scope>
    <source>
        <strain evidence="2">CHK121-14286</strain>
    </source>
</reference>
<feature type="region of interest" description="Disordered" evidence="1">
    <location>
        <begin position="82"/>
        <end position="111"/>
    </location>
</feature>
<evidence type="ECO:0000313" key="3">
    <source>
        <dbReference type="Proteomes" id="UP000824200"/>
    </source>
</evidence>
<evidence type="ECO:0000256" key="1">
    <source>
        <dbReference type="SAM" id="MobiDB-lite"/>
    </source>
</evidence>
<dbReference type="Proteomes" id="UP000824200">
    <property type="component" value="Unassembled WGS sequence"/>
</dbReference>
<gene>
    <name evidence="2" type="ORF">IAC95_00455</name>
</gene>
<reference evidence="2" key="2">
    <citation type="journal article" date="2021" name="PeerJ">
        <title>Extensive microbial diversity within the chicken gut microbiome revealed by metagenomics and culture.</title>
        <authorList>
            <person name="Gilroy R."/>
            <person name="Ravi A."/>
            <person name="Getino M."/>
            <person name="Pursley I."/>
            <person name="Horton D.L."/>
            <person name="Alikhan N.F."/>
            <person name="Baker D."/>
            <person name="Gharbi K."/>
            <person name="Hall N."/>
            <person name="Watson M."/>
            <person name="Adriaenssens E.M."/>
            <person name="Foster-Nyarko E."/>
            <person name="Jarju S."/>
            <person name="Secka A."/>
            <person name="Antonio M."/>
            <person name="Oren A."/>
            <person name="Chaudhuri R.R."/>
            <person name="La Ragione R."/>
            <person name="Hildebrand F."/>
            <person name="Pallen M.J."/>
        </authorList>
    </citation>
    <scope>NUCLEOTIDE SEQUENCE</scope>
    <source>
        <strain evidence="2">CHK121-14286</strain>
    </source>
</reference>
<organism evidence="2 3">
    <name type="scientific">Candidatus Fimimonas gallinarum</name>
    <dbReference type="NCBI Taxonomy" id="2840821"/>
    <lineage>
        <taxon>Bacteria</taxon>
        <taxon>Pseudomonadati</taxon>
        <taxon>Myxococcota</taxon>
        <taxon>Myxococcia</taxon>
        <taxon>Myxococcales</taxon>
        <taxon>Cystobacterineae</taxon>
        <taxon>Myxococcaceae</taxon>
        <taxon>Myxococcaceae incertae sedis</taxon>
        <taxon>Candidatus Fimimonas</taxon>
    </lineage>
</organism>
<dbReference type="EMBL" id="DVHL01000006">
    <property type="protein sequence ID" value="HIR65352.1"/>
    <property type="molecule type" value="Genomic_DNA"/>
</dbReference>
<name>A0A9D1E2L6_9BACT</name>
<accession>A0A9D1E2L6</accession>
<sequence>MNLSTVALLFLAWQMLSNTQNTPKQTPKPDLTGFLSDDTKNILDSLGKISSKESSGDDKLGAIIQMISNPTVMNLAQNLFSGNKNNAQKQEKERDTFSNEEGYSFEKPSASSQEFFRPIDNIADAEVKSKLYWFYDNWYVK</sequence>
<evidence type="ECO:0000313" key="2">
    <source>
        <dbReference type="EMBL" id="HIR65352.1"/>
    </source>
</evidence>
<protein>
    <submittedName>
        <fullName evidence="2">Uncharacterized protein</fullName>
    </submittedName>
</protein>
<comment type="caution">
    <text evidence="2">The sequence shown here is derived from an EMBL/GenBank/DDBJ whole genome shotgun (WGS) entry which is preliminary data.</text>
</comment>
<proteinExistence type="predicted"/>